<dbReference type="GO" id="GO:0016020">
    <property type="term" value="C:membrane"/>
    <property type="evidence" value="ECO:0007669"/>
    <property type="project" value="UniProtKB-UniRule"/>
</dbReference>
<sequence>MAYGLGKTEPATARLRKAGLSHAAAQRVMSGRKRKTPFVLYVAGALGFALLGAGAFTAWSQSGTDSMTTAQTAAVQEGAESTDASRPTAALATPQDIVISQRADTTLAFSLTEVPGVLPPAQTPAPVIRPTPQLKPAADVVAARDCVDDLQDIMAQTVIGFDAGSTGINADGRDTLRMLGIAVRYCPQAHIVVAGHSDPSGDEASNLKLSWDRADSALAVLADLDLLADNFEPMGFGSRLPFAQGDASEDAENRRVDFQITRITKGEN</sequence>
<evidence type="ECO:0000313" key="4">
    <source>
        <dbReference type="EMBL" id="SPH19854.1"/>
    </source>
</evidence>
<dbReference type="SUPFAM" id="SSF103088">
    <property type="entry name" value="OmpA-like"/>
    <property type="match status" value="1"/>
</dbReference>
<protein>
    <submittedName>
        <fullName evidence="4">Putative lipoprotein YiaD</fullName>
    </submittedName>
</protein>
<keyword evidence="2" id="KW-0812">Transmembrane</keyword>
<dbReference type="OrthoDB" id="189250at2"/>
<dbReference type="CDD" id="cd07185">
    <property type="entry name" value="OmpA_C-like"/>
    <property type="match status" value="1"/>
</dbReference>
<dbReference type="PANTHER" id="PTHR30329:SF21">
    <property type="entry name" value="LIPOPROTEIN YIAD-RELATED"/>
    <property type="match status" value="1"/>
</dbReference>
<dbReference type="Proteomes" id="UP000244880">
    <property type="component" value="Unassembled WGS sequence"/>
</dbReference>
<organism evidence="4 5">
    <name type="scientific">Ascidiaceihabitans donghaensis</name>
    <dbReference type="NCBI Taxonomy" id="1510460"/>
    <lineage>
        <taxon>Bacteria</taxon>
        <taxon>Pseudomonadati</taxon>
        <taxon>Pseudomonadota</taxon>
        <taxon>Alphaproteobacteria</taxon>
        <taxon>Rhodobacterales</taxon>
        <taxon>Paracoccaceae</taxon>
        <taxon>Ascidiaceihabitans</taxon>
    </lineage>
</organism>
<dbReference type="Gene3D" id="3.30.1330.60">
    <property type="entry name" value="OmpA-like domain"/>
    <property type="match status" value="1"/>
</dbReference>
<dbReference type="InterPro" id="IPR036737">
    <property type="entry name" value="OmpA-like_sf"/>
</dbReference>
<evidence type="ECO:0000259" key="3">
    <source>
        <dbReference type="PROSITE" id="PS51123"/>
    </source>
</evidence>
<gene>
    <name evidence="4" type="primary">yiaD_1</name>
    <name evidence="4" type="ORF">ASD8599_00594</name>
</gene>
<keyword evidence="1 2" id="KW-0472">Membrane</keyword>
<accession>A0A2R8B9U9</accession>
<dbReference type="Pfam" id="PF00691">
    <property type="entry name" value="OmpA"/>
    <property type="match status" value="1"/>
</dbReference>
<keyword evidence="4" id="KW-0449">Lipoprotein</keyword>
<dbReference type="PROSITE" id="PS51123">
    <property type="entry name" value="OMPA_2"/>
    <property type="match status" value="1"/>
</dbReference>
<proteinExistence type="predicted"/>
<reference evidence="4 5" key="1">
    <citation type="submission" date="2018-03" db="EMBL/GenBank/DDBJ databases">
        <authorList>
            <person name="Keele B.F."/>
        </authorList>
    </citation>
    <scope>NUCLEOTIDE SEQUENCE [LARGE SCALE GENOMIC DNA]</scope>
    <source>
        <strain evidence="4 5">CECT 8599</strain>
    </source>
</reference>
<evidence type="ECO:0000256" key="1">
    <source>
        <dbReference type="PROSITE-ProRule" id="PRU00473"/>
    </source>
</evidence>
<feature type="transmembrane region" description="Helical" evidence="2">
    <location>
        <begin position="38"/>
        <end position="59"/>
    </location>
</feature>
<evidence type="ECO:0000256" key="2">
    <source>
        <dbReference type="SAM" id="Phobius"/>
    </source>
</evidence>
<keyword evidence="2" id="KW-1133">Transmembrane helix</keyword>
<dbReference type="InterPro" id="IPR006665">
    <property type="entry name" value="OmpA-like"/>
</dbReference>
<dbReference type="RefSeq" id="WP_108827146.1">
    <property type="nucleotide sequence ID" value="NZ_OMOR01000001.1"/>
</dbReference>
<dbReference type="AlphaFoldDB" id="A0A2R8B9U9"/>
<dbReference type="InterPro" id="IPR050330">
    <property type="entry name" value="Bact_OuterMem_StrucFunc"/>
</dbReference>
<dbReference type="PANTHER" id="PTHR30329">
    <property type="entry name" value="STATOR ELEMENT OF FLAGELLAR MOTOR COMPLEX"/>
    <property type="match status" value="1"/>
</dbReference>
<evidence type="ECO:0000313" key="5">
    <source>
        <dbReference type="Proteomes" id="UP000244880"/>
    </source>
</evidence>
<name>A0A2R8B9U9_9RHOB</name>
<keyword evidence="5" id="KW-1185">Reference proteome</keyword>
<feature type="domain" description="OmpA-like" evidence="3">
    <location>
        <begin position="148"/>
        <end position="264"/>
    </location>
</feature>
<dbReference type="EMBL" id="OMOR01000001">
    <property type="protein sequence ID" value="SPH19854.1"/>
    <property type="molecule type" value="Genomic_DNA"/>
</dbReference>